<feature type="domain" description="Hemerythrin-like" evidence="1">
    <location>
        <begin position="97"/>
        <end position="232"/>
    </location>
</feature>
<organism evidence="3 4">
    <name type="scientific">Clostridium thermobutyricum DSM 4928</name>
    <dbReference type="NCBI Taxonomy" id="1121339"/>
    <lineage>
        <taxon>Bacteria</taxon>
        <taxon>Bacillati</taxon>
        <taxon>Bacillota</taxon>
        <taxon>Clostridia</taxon>
        <taxon>Eubacteriales</taxon>
        <taxon>Clostridiaceae</taxon>
        <taxon>Clostridium</taxon>
    </lineage>
</organism>
<evidence type="ECO:0000259" key="2">
    <source>
        <dbReference type="Pfam" id="PF04282"/>
    </source>
</evidence>
<dbReference type="AlphaFoldDB" id="A0A1V4STV3"/>
<dbReference type="GO" id="GO:0005886">
    <property type="term" value="C:plasma membrane"/>
    <property type="evidence" value="ECO:0007669"/>
    <property type="project" value="TreeGrafter"/>
</dbReference>
<feature type="domain" description="DUF438" evidence="2">
    <location>
        <begin position="21"/>
        <end position="86"/>
    </location>
</feature>
<gene>
    <name evidence="3" type="ORF">CLTHE_24230</name>
</gene>
<dbReference type="PANTHER" id="PTHR39966:SF3">
    <property type="entry name" value="DUF438 DOMAIN-CONTAINING PROTEIN"/>
    <property type="match status" value="1"/>
</dbReference>
<dbReference type="InterPro" id="IPR007380">
    <property type="entry name" value="DUF438"/>
</dbReference>
<dbReference type="PANTHER" id="PTHR39966">
    <property type="entry name" value="BLL2471 PROTEIN-RELATED"/>
    <property type="match status" value="1"/>
</dbReference>
<evidence type="ECO:0000313" key="4">
    <source>
        <dbReference type="Proteomes" id="UP000191448"/>
    </source>
</evidence>
<evidence type="ECO:0000259" key="1">
    <source>
        <dbReference type="Pfam" id="PF01814"/>
    </source>
</evidence>
<dbReference type="OrthoDB" id="9769774at2"/>
<evidence type="ECO:0000313" key="3">
    <source>
        <dbReference type="EMBL" id="OPX46896.1"/>
    </source>
</evidence>
<name>A0A1V4STV3_9CLOT</name>
<reference evidence="3 4" key="1">
    <citation type="submission" date="2016-02" db="EMBL/GenBank/DDBJ databases">
        <title>Genome sequence of Clostridium thermobutyricum DSM 4928.</title>
        <authorList>
            <person name="Poehlein A."/>
            <person name="Daniel R."/>
        </authorList>
    </citation>
    <scope>NUCLEOTIDE SEQUENCE [LARGE SCALE GENOMIC DNA]</scope>
    <source>
        <strain evidence="3 4">DSM 4928</strain>
    </source>
</reference>
<proteinExistence type="predicted"/>
<dbReference type="Proteomes" id="UP000191448">
    <property type="component" value="Unassembled WGS sequence"/>
</dbReference>
<dbReference type="EMBL" id="LTAY01000063">
    <property type="protein sequence ID" value="OPX46896.1"/>
    <property type="molecule type" value="Genomic_DNA"/>
</dbReference>
<dbReference type="Pfam" id="PF04282">
    <property type="entry name" value="DUF438"/>
    <property type="match status" value="1"/>
</dbReference>
<dbReference type="InterPro" id="IPR012312">
    <property type="entry name" value="Hemerythrin-like"/>
</dbReference>
<dbReference type="Gene3D" id="1.20.120.520">
    <property type="entry name" value="nmb1532 protein domain like"/>
    <property type="match status" value="1"/>
</dbReference>
<accession>A0A1V4STV3</accession>
<sequence length="263" mass="31337">MKKTLYINKEDNINPEKLKKLTYMLKRLNTEELTSDLRDEAIEMVKKISPLEISLAEQKLIDEGMNPNELRHLCDIHMEILKDELKNLEEKISVGHILYTFIREHDEIMKFLNELEKVNSEIQKMNSYDDEKVEKVLELSINLLNAEPHHKREEDVLFPKMESLGITGPTRIMKLEHESLRKKKRELKEICGVKDYIPFEEFKNRVDSISKDLIFELRDHIFKENYILYPTAMESINEREFKELKVMCDEMGYCEFTPKELLI</sequence>
<protein>
    <submittedName>
        <fullName evidence="3">Hemerythrin HHE cation binding domain protein</fullName>
    </submittedName>
</protein>
<dbReference type="RefSeq" id="WP_080023679.1">
    <property type="nucleotide sequence ID" value="NZ_LTAY01000063.1"/>
</dbReference>
<dbReference type="Pfam" id="PF01814">
    <property type="entry name" value="Hemerythrin"/>
    <property type="match status" value="1"/>
</dbReference>
<comment type="caution">
    <text evidence="3">The sequence shown here is derived from an EMBL/GenBank/DDBJ whole genome shotgun (WGS) entry which is preliminary data.</text>
</comment>